<dbReference type="PIRSF" id="PIRSF029218">
    <property type="entry name" value="ParE"/>
    <property type="match status" value="1"/>
</dbReference>
<accession>A0A502CCF7</accession>
<dbReference type="InterPro" id="IPR007712">
    <property type="entry name" value="RelE/ParE_toxin"/>
</dbReference>
<evidence type="ECO:0000313" key="4">
    <source>
        <dbReference type="EMBL" id="TPG10392.1"/>
    </source>
</evidence>
<proteinExistence type="inferred from homology"/>
<comment type="caution">
    <text evidence="4">The sequence shown here is derived from an EMBL/GenBank/DDBJ whole genome shotgun (WGS) entry which is preliminary data.</text>
</comment>
<protein>
    <recommendedName>
        <fullName evidence="3">Toxin</fullName>
    </recommendedName>
</protein>
<dbReference type="Gene3D" id="3.30.2310.20">
    <property type="entry name" value="RelE-like"/>
    <property type="match status" value="1"/>
</dbReference>
<comment type="similarity">
    <text evidence="1 3">Belongs to the RelE toxin family.</text>
</comment>
<dbReference type="InterPro" id="IPR051803">
    <property type="entry name" value="TA_system_RelE-like_toxin"/>
</dbReference>
<evidence type="ECO:0000256" key="2">
    <source>
        <dbReference type="ARBA" id="ARBA00022649"/>
    </source>
</evidence>
<evidence type="ECO:0000313" key="5">
    <source>
        <dbReference type="Proteomes" id="UP000318413"/>
    </source>
</evidence>
<organism evidence="4 5">
    <name type="scientific">Sphingomonas oligophenolica</name>
    <dbReference type="NCBI Taxonomy" id="301154"/>
    <lineage>
        <taxon>Bacteria</taxon>
        <taxon>Pseudomonadati</taxon>
        <taxon>Pseudomonadota</taxon>
        <taxon>Alphaproteobacteria</taxon>
        <taxon>Sphingomonadales</taxon>
        <taxon>Sphingomonadaceae</taxon>
        <taxon>Sphingomonas</taxon>
    </lineage>
</organism>
<keyword evidence="5" id="KW-1185">Reference proteome</keyword>
<name>A0A502CCF7_9SPHN</name>
<dbReference type="AlphaFoldDB" id="A0A502CCF7"/>
<evidence type="ECO:0000256" key="3">
    <source>
        <dbReference type="PIRNR" id="PIRNR029218"/>
    </source>
</evidence>
<dbReference type="EMBL" id="RCZK01000011">
    <property type="protein sequence ID" value="TPG10392.1"/>
    <property type="molecule type" value="Genomic_DNA"/>
</dbReference>
<gene>
    <name evidence="4" type="ORF">EAH84_12475</name>
</gene>
<dbReference type="RefSeq" id="WP_140872351.1">
    <property type="nucleotide sequence ID" value="NZ_RCZK01000011.1"/>
</dbReference>
<dbReference type="OrthoDB" id="7173315at2"/>
<reference evidence="4 5" key="1">
    <citation type="journal article" date="2019" name="Environ. Microbiol.">
        <title>Species interactions and distinct microbial communities in high Arctic permafrost affected cryosols are associated with the CH4 and CO2 gas fluxes.</title>
        <authorList>
            <person name="Altshuler I."/>
            <person name="Hamel J."/>
            <person name="Turney S."/>
            <person name="Magnuson E."/>
            <person name="Levesque R."/>
            <person name="Greer C."/>
            <person name="Whyte L.G."/>
        </authorList>
    </citation>
    <scope>NUCLEOTIDE SEQUENCE [LARGE SCALE GENOMIC DNA]</scope>
    <source>
        <strain evidence="4 5">S5.1</strain>
    </source>
</reference>
<dbReference type="PANTHER" id="PTHR33755">
    <property type="entry name" value="TOXIN PARE1-RELATED"/>
    <property type="match status" value="1"/>
</dbReference>
<dbReference type="InterPro" id="IPR035093">
    <property type="entry name" value="RelE/ParE_toxin_dom_sf"/>
</dbReference>
<dbReference type="Proteomes" id="UP000318413">
    <property type="component" value="Unassembled WGS sequence"/>
</dbReference>
<dbReference type="PANTHER" id="PTHR33755:SF9">
    <property type="entry name" value="TOXIN PARE1"/>
    <property type="match status" value="1"/>
</dbReference>
<evidence type="ECO:0000256" key="1">
    <source>
        <dbReference type="ARBA" id="ARBA00006226"/>
    </source>
</evidence>
<sequence length="99" mass="11133">MAEVRLSAAARADLADIRRYSLAHFSGTAADRYLLGFKHLFALLADKPSIGAVQPEFGPAVRRFTQGSHRIFYRLDGITVRIMRILHHARRVDPETLTS</sequence>
<keyword evidence="2" id="KW-1277">Toxin-antitoxin system</keyword>
<dbReference type="InterPro" id="IPR028344">
    <property type="entry name" value="ParE1/4"/>
</dbReference>
<dbReference type="Pfam" id="PF05016">
    <property type="entry name" value="ParE_toxin"/>
    <property type="match status" value="1"/>
</dbReference>